<gene>
    <name evidence="11" type="ORF">GCM10023213_12440</name>
</gene>
<dbReference type="PANTHER" id="PTHR43294">
    <property type="entry name" value="SODIUM/POTASSIUM-TRANSPORTING ATPASE SUBUNIT ALPHA"/>
    <property type="match status" value="1"/>
</dbReference>
<evidence type="ECO:0000256" key="1">
    <source>
        <dbReference type="ARBA" id="ARBA00004141"/>
    </source>
</evidence>
<sequence length="912" mass="98522">MTTMKSDSTLESPDWHKLETSEVTRLLRSDCQHGLTEEEVKRRQRKYGPNSISARAGTPGWRRFLQQFHQPLVYLLVAASVITALLQEWVDSGVIFGVVLANAIIGYIQEAKAEKAIDALNSLVITEATVRREGRKQRVPSSQLVPGDVVLLQSGDRTPADLRLFEVHSLQVDESALTGESLPVQKHADVLGHDVVLADRKNQAFAGTAVTYGTAQGLVSAIGDKTETGRIAWLIADTVELSTPLTRKISAFSQLLLWVILGLSVVTFAVGVGRGEPPVEMFMASVALAVGAIPEGLPAAVTIVLAIGVSRMAKRRAIIRKLPAVETLGSTTVVCSDKTGTLTENQMTVQRVHAGGVEYQLSGVGYEPRGDVLDAGGNQLDPAAHPALLECLRAGVLCNDSQLVMEDGRHFMQGDPTEAAMLVAGAKAGLDHAASVKDAPRHSMIPFESQHMFRATLHEHESGRVIYKVGAVERLMERCPDMLGSEGQILPLDREAIRAAVADMASQGMRVLACARSHSVPEEGDLSHEHVKEGLTFLGLQGMIDPPRPEAIAAVANCRRAGILVKMITGDHALTARAIAEKLGIATGDGVQTLTGQELEKISEADLPEVAHRVEVFARVAPEQKLRLVRALQTYGHVVAMTGDGVNDAPALKQADIGIAMGITGTDVAKGAADMVLVDDNFATIQAAVEEGRGVFDNLRKFIVWTLPTNLGEGSIILVSILFGLTLPVLPVQLLWVNMTTAVFLGLMLVFEPNEPDLMQRAPRDPKRPLLTFPLFMRTGLISLIMILGAFWLFMDEMQTPGQTEAAARTAVINVIVMVEIAYLFSCRSLNHSLFSIGLWTNRLAILGALGMIAAQMLFTYTPVMNKLFHTQPLGAGSWGKILIVTLLSFAAVEFEKWIRFGGGRGKDTLPE</sequence>
<dbReference type="CDD" id="cd02080">
    <property type="entry name" value="P-type_ATPase_cation"/>
    <property type="match status" value="1"/>
</dbReference>
<keyword evidence="12" id="KW-1185">Reference proteome</keyword>
<dbReference type="Gene3D" id="1.20.1110.10">
    <property type="entry name" value="Calcium-transporting ATPase, transmembrane domain"/>
    <property type="match status" value="1"/>
</dbReference>
<dbReference type="Pfam" id="PF00689">
    <property type="entry name" value="Cation_ATPase_C"/>
    <property type="match status" value="1"/>
</dbReference>
<keyword evidence="7 9" id="KW-1133">Transmembrane helix</keyword>
<dbReference type="InterPro" id="IPR036412">
    <property type="entry name" value="HAD-like_sf"/>
</dbReference>
<dbReference type="SFLD" id="SFLDF00027">
    <property type="entry name" value="p-type_atpase"/>
    <property type="match status" value="1"/>
</dbReference>
<feature type="transmembrane region" description="Helical" evidence="9">
    <location>
        <begin position="806"/>
        <end position="825"/>
    </location>
</feature>
<dbReference type="Proteomes" id="UP001499852">
    <property type="component" value="Unassembled WGS sequence"/>
</dbReference>
<feature type="transmembrane region" description="Helical" evidence="9">
    <location>
        <begin position="771"/>
        <end position="794"/>
    </location>
</feature>
<organism evidence="11 12">
    <name type="scientific">Prosthecobacter algae</name>
    <dbReference type="NCBI Taxonomy" id="1144682"/>
    <lineage>
        <taxon>Bacteria</taxon>
        <taxon>Pseudomonadati</taxon>
        <taxon>Verrucomicrobiota</taxon>
        <taxon>Verrucomicrobiia</taxon>
        <taxon>Verrucomicrobiales</taxon>
        <taxon>Verrucomicrobiaceae</taxon>
        <taxon>Prosthecobacter</taxon>
    </lineage>
</organism>
<dbReference type="PROSITE" id="PS00154">
    <property type="entry name" value="ATPASE_E1_E2"/>
    <property type="match status" value="1"/>
</dbReference>
<reference evidence="12" key="1">
    <citation type="journal article" date="2019" name="Int. J. Syst. Evol. Microbiol.">
        <title>The Global Catalogue of Microorganisms (GCM) 10K type strain sequencing project: providing services to taxonomists for standard genome sequencing and annotation.</title>
        <authorList>
            <consortium name="The Broad Institute Genomics Platform"/>
            <consortium name="The Broad Institute Genome Sequencing Center for Infectious Disease"/>
            <person name="Wu L."/>
            <person name="Ma J."/>
        </authorList>
    </citation>
    <scope>NUCLEOTIDE SEQUENCE [LARGE SCALE GENOMIC DNA]</scope>
    <source>
        <strain evidence="12">JCM 18053</strain>
    </source>
</reference>
<evidence type="ECO:0000256" key="6">
    <source>
        <dbReference type="ARBA" id="ARBA00022967"/>
    </source>
</evidence>
<dbReference type="SUPFAM" id="SSF81665">
    <property type="entry name" value="Calcium ATPase, transmembrane domain M"/>
    <property type="match status" value="1"/>
</dbReference>
<dbReference type="NCBIfam" id="TIGR01494">
    <property type="entry name" value="ATPase_P-type"/>
    <property type="match status" value="2"/>
</dbReference>
<dbReference type="SUPFAM" id="SSF56784">
    <property type="entry name" value="HAD-like"/>
    <property type="match status" value="1"/>
</dbReference>
<dbReference type="PANTHER" id="PTHR43294:SF20">
    <property type="entry name" value="P-TYPE ATPASE"/>
    <property type="match status" value="1"/>
</dbReference>
<evidence type="ECO:0000256" key="2">
    <source>
        <dbReference type="ARBA" id="ARBA00005675"/>
    </source>
</evidence>
<feature type="transmembrane region" description="Helical" evidence="9">
    <location>
        <begin position="733"/>
        <end position="751"/>
    </location>
</feature>
<comment type="caution">
    <text evidence="11">The sequence shown here is derived from an EMBL/GenBank/DDBJ whole genome shotgun (WGS) entry which is preliminary data.</text>
</comment>
<evidence type="ECO:0000256" key="9">
    <source>
        <dbReference type="SAM" id="Phobius"/>
    </source>
</evidence>
<evidence type="ECO:0000256" key="8">
    <source>
        <dbReference type="ARBA" id="ARBA00023136"/>
    </source>
</evidence>
<dbReference type="InterPro" id="IPR006068">
    <property type="entry name" value="ATPase_P-typ_cation-transptr_C"/>
</dbReference>
<accession>A0ABP9P319</accession>
<dbReference type="Gene3D" id="3.40.50.1000">
    <property type="entry name" value="HAD superfamily/HAD-like"/>
    <property type="match status" value="1"/>
</dbReference>
<dbReference type="InterPro" id="IPR050510">
    <property type="entry name" value="Cation_transp_ATPase_P-type"/>
</dbReference>
<dbReference type="InterPro" id="IPR044492">
    <property type="entry name" value="P_typ_ATPase_HD_dom"/>
</dbReference>
<dbReference type="Gene3D" id="2.70.150.10">
    <property type="entry name" value="Calcium-transporting ATPase, cytoplasmic transduction domain A"/>
    <property type="match status" value="1"/>
</dbReference>
<keyword evidence="5" id="KW-0067">ATP-binding</keyword>
<feature type="transmembrane region" description="Helical" evidence="9">
    <location>
        <begin position="879"/>
        <end position="895"/>
    </location>
</feature>
<dbReference type="SMART" id="SM00831">
    <property type="entry name" value="Cation_ATPase_N"/>
    <property type="match status" value="1"/>
</dbReference>
<dbReference type="Pfam" id="PF13246">
    <property type="entry name" value="Cation_ATPase"/>
    <property type="match status" value="1"/>
</dbReference>
<keyword evidence="4" id="KW-0547">Nucleotide-binding</keyword>
<evidence type="ECO:0000256" key="7">
    <source>
        <dbReference type="ARBA" id="ARBA00022989"/>
    </source>
</evidence>
<feature type="transmembrane region" description="Helical" evidence="9">
    <location>
        <begin position="837"/>
        <end position="859"/>
    </location>
</feature>
<name>A0ABP9P319_9BACT</name>
<comment type="similarity">
    <text evidence="2">Belongs to the cation transport ATPase (P-type) (TC 3.A.3) family. Type IIA subfamily.</text>
</comment>
<dbReference type="InterPro" id="IPR023299">
    <property type="entry name" value="ATPase_P-typ_cyto_dom_N"/>
</dbReference>
<comment type="subcellular location">
    <subcellularLocation>
        <location evidence="1">Membrane</location>
        <topology evidence="1">Multi-pass membrane protein</topology>
    </subcellularLocation>
</comment>
<keyword evidence="3 9" id="KW-0812">Transmembrane</keyword>
<keyword evidence="8 9" id="KW-0472">Membrane</keyword>
<feature type="transmembrane region" description="Helical" evidence="9">
    <location>
        <begin position="281"/>
        <end position="307"/>
    </location>
</feature>
<dbReference type="EMBL" id="BAABIA010000002">
    <property type="protein sequence ID" value="GAA5136783.1"/>
    <property type="molecule type" value="Genomic_DNA"/>
</dbReference>
<feature type="transmembrane region" description="Helical" evidence="9">
    <location>
        <begin position="255"/>
        <end position="275"/>
    </location>
</feature>
<dbReference type="PRINTS" id="PR00119">
    <property type="entry name" value="CATATPASE"/>
</dbReference>
<dbReference type="SFLD" id="SFLDS00003">
    <property type="entry name" value="Haloacid_Dehalogenase"/>
    <property type="match status" value="1"/>
</dbReference>
<dbReference type="PRINTS" id="PR00120">
    <property type="entry name" value="HATPASE"/>
</dbReference>
<evidence type="ECO:0000313" key="11">
    <source>
        <dbReference type="EMBL" id="GAA5136783.1"/>
    </source>
</evidence>
<dbReference type="Pfam" id="PF00122">
    <property type="entry name" value="E1-E2_ATPase"/>
    <property type="match status" value="1"/>
</dbReference>
<dbReference type="InterPro" id="IPR018303">
    <property type="entry name" value="ATPase_P-typ_P_site"/>
</dbReference>
<dbReference type="InterPro" id="IPR004014">
    <property type="entry name" value="ATPase_P-typ_cation-transptr_N"/>
</dbReference>
<keyword evidence="6" id="KW-1278">Translocase</keyword>
<dbReference type="InterPro" id="IPR059000">
    <property type="entry name" value="ATPase_P-type_domA"/>
</dbReference>
<dbReference type="SUPFAM" id="SSF81653">
    <property type="entry name" value="Calcium ATPase, transduction domain A"/>
    <property type="match status" value="1"/>
</dbReference>
<dbReference type="SUPFAM" id="SSF81660">
    <property type="entry name" value="Metal cation-transporting ATPase, ATP-binding domain N"/>
    <property type="match status" value="1"/>
</dbReference>
<evidence type="ECO:0000313" key="12">
    <source>
        <dbReference type="Proteomes" id="UP001499852"/>
    </source>
</evidence>
<dbReference type="Gene3D" id="3.40.1110.10">
    <property type="entry name" value="Calcium-transporting ATPase, cytoplasmic domain N"/>
    <property type="match status" value="1"/>
</dbReference>
<dbReference type="InterPro" id="IPR023298">
    <property type="entry name" value="ATPase_P-typ_TM_dom_sf"/>
</dbReference>
<evidence type="ECO:0000256" key="5">
    <source>
        <dbReference type="ARBA" id="ARBA00022840"/>
    </source>
</evidence>
<proteinExistence type="inferred from homology"/>
<feature type="domain" description="Cation-transporting P-type ATPase N-terminal" evidence="10">
    <location>
        <begin position="14"/>
        <end position="88"/>
    </location>
</feature>
<dbReference type="InterPro" id="IPR008250">
    <property type="entry name" value="ATPase_P-typ_transduc_dom_A_sf"/>
</dbReference>
<evidence type="ECO:0000259" key="10">
    <source>
        <dbReference type="SMART" id="SM00831"/>
    </source>
</evidence>
<feature type="transmembrane region" description="Helical" evidence="9">
    <location>
        <begin position="702"/>
        <end position="727"/>
    </location>
</feature>
<evidence type="ECO:0000256" key="3">
    <source>
        <dbReference type="ARBA" id="ARBA00022692"/>
    </source>
</evidence>
<dbReference type="SFLD" id="SFLDG00002">
    <property type="entry name" value="C1.7:_P-type_atpase_like"/>
    <property type="match status" value="1"/>
</dbReference>
<dbReference type="InterPro" id="IPR023214">
    <property type="entry name" value="HAD_sf"/>
</dbReference>
<dbReference type="Pfam" id="PF00690">
    <property type="entry name" value="Cation_ATPase_N"/>
    <property type="match status" value="1"/>
</dbReference>
<protein>
    <submittedName>
        <fullName evidence="11">Cation-transporting P-type ATPase</fullName>
    </submittedName>
</protein>
<evidence type="ECO:0000256" key="4">
    <source>
        <dbReference type="ARBA" id="ARBA00022741"/>
    </source>
</evidence>
<dbReference type="InterPro" id="IPR001757">
    <property type="entry name" value="P_typ_ATPase"/>
</dbReference>